<comment type="caution">
    <text evidence="1">The sequence shown here is derived from an EMBL/GenBank/DDBJ whole genome shotgun (WGS) entry which is preliminary data.</text>
</comment>
<dbReference type="OrthoDB" id="9803287at2"/>
<dbReference type="Pfam" id="PF13279">
    <property type="entry name" value="4HBT_2"/>
    <property type="match status" value="1"/>
</dbReference>
<evidence type="ECO:0000313" key="2">
    <source>
        <dbReference type="Proteomes" id="UP000321058"/>
    </source>
</evidence>
<dbReference type="EMBL" id="BKAJ01000139">
    <property type="protein sequence ID" value="GEP59753.1"/>
    <property type="molecule type" value="Genomic_DNA"/>
</dbReference>
<dbReference type="RefSeq" id="WP_147155138.1">
    <property type="nucleotide sequence ID" value="NZ_BKAJ01000139.1"/>
</dbReference>
<name>A0A512NLD0_9HYPH</name>
<accession>A0A512NLD0</accession>
<keyword evidence="2" id="KW-1185">Reference proteome</keyword>
<dbReference type="SUPFAM" id="SSF54637">
    <property type="entry name" value="Thioesterase/thiol ester dehydrase-isomerase"/>
    <property type="match status" value="1"/>
</dbReference>
<gene>
    <name evidence="1" type="primary">cdhB_2</name>
    <name evidence="1" type="ORF">RSO01_69190</name>
</gene>
<organism evidence="1 2">
    <name type="scientific">Reyranella soli</name>
    <dbReference type="NCBI Taxonomy" id="1230389"/>
    <lineage>
        <taxon>Bacteria</taxon>
        <taxon>Pseudomonadati</taxon>
        <taxon>Pseudomonadota</taxon>
        <taxon>Alphaproteobacteria</taxon>
        <taxon>Hyphomicrobiales</taxon>
        <taxon>Reyranellaceae</taxon>
        <taxon>Reyranella</taxon>
    </lineage>
</organism>
<dbReference type="Gene3D" id="3.10.129.10">
    <property type="entry name" value="Hotdog Thioesterase"/>
    <property type="match status" value="1"/>
</dbReference>
<dbReference type="Proteomes" id="UP000321058">
    <property type="component" value="Unassembled WGS sequence"/>
</dbReference>
<reference evidence="1 2" key="1">
    <citation type="submission" date="2019-07" db="EMBL/GenBank/DDBJ databases">
        <title>Whole genome shotgun sequence of Reyranella soli NBRC 108950.</title>
        <authorList>
            <person name="Hosoyama A."/>
            <person name="Uohara A."/>
            <person name="Ohji S."/>
            <person name="Ichikawa N."/>
        </authorList>
    </citation>
    <scope>NUCLEOTIDE SEQUENCE [LARGE SCALE GENOMIC DNA]</scope>
    <source>
        <strain evidence="1 2">NBRC 108950</strain>
    </source>
</reference>
<sequence length="172" mass="19635">MLDSLPYELPELVTRAPLDTHTSTVLPEWVDWNGHMNVAFYVTAFDQASGAFMRNMGLGRRYVDGKLGMTFVLETHVTYDREMREGAPMRFATQLLARDAKKVHLFHEMYHGEQGYLAATNETIVMNIDYASRRSAPWPIPVAARLEELWQAHKDLPRPAKAGRVMALSQKK</sequence>
<proteinExistence type="predicted"/>
<dbReference type="CDD" id="cd00586">
    <property type="entry name" value="4HBT"/>
    <property type="match status" value="1"/>
</dbReference>
<evidence type="ECO:0000313" key="1">
    <source>
        <dbReference type="EMBL" id="GEP59753.1"/>
    </source>
</evidence>
<protein>
    <submittedName>
        <fullName evidence="1">Carnitine dehydrogenase</fullName>
    </submittedName>
</protein>
<dbReference type="AlphaFoldDB" id="A0A512NLD0"/>
<dbReference type="InterPro" id="IPR029069">
    <property type="entry name" value="HotDog_dom_sf"/>
</dbReference>